<keyword evidence="1" id="KW-0812">Transmembrane</keyword>
<dbReference type="Proteomes" id="UP001185737">
    <property type="component" value="Unassembled WGS sequence"/>
</dbReference>
<feature type="transmembrane region" description="Helical" evidence="1">
    <location>
        <begin position="133"/>
        <end position="151"/>
    </location>
</feature>
<comment type="caution">
    <text evidence="2">The sequence shown here is derived from an EMBL/GenBank/DDBJ whole genome shotgun (WGS) entry which is preliminary data.</text>
</comment>
<gene>
    <name evidence="2" type="ORF">R3Q59_07210</name>
</gene>
<evidence type="ECO:0000256" key="1">
    <source>
        <dbReference type="SAM" id="Phobius"/>
    </source>
</evidence>
<keyword evidence="1" id="KW-0472">Membrane</keyword>
<sequence length="157" mass="17291">MGTVGIYLRDDTEHSGLFTPLQAETRRQAIKGPLFILDALIGLRRNLASLYVERLAILGASRQDDLMLAPLFYSLVCMNLLFATATWCLSRPTRWSATATALAALLWLFGNGQLEGRVLLSINYHHGLTVSDLLSMVAFAISIWGFVAVAHSRSHST</sequence>
<name>A0ABU4C9Q3_RHOJO</name>
<feature type="transmembrane region" description="Helical" evidence="1">
    <location>
        <begin position="96"/>
        <end position="113"/>
    </location>
</feature>
<keyword evidence="3" id="KW-1185">Reference proteome</keyword>
<accession>A0ABU4C9Q3</accession>
<evidence type="ECO:0000313" key="2">
    <source>
        <dbReference type="EMBL" id="MDV6280284.1"/>
    </source>
</evidence>
<protein>
    <submittedName>
        <fullName evidence="2">Uncharacterized protein</fullName>
    </submittedName>
</protein>
<proteinExistence type="predicted"/>
<dbReference type="RefSeq" id="WP_317567890.1">
    <property type="nucleotide sequence ID" value="NZ_JAWLKA010000003.1"/>
</dbReference>
<reference evidence="2 3" key="1">
    <citation type="submission" date="2023-10" db="EMBL/GenBank/DDBJ databases">
        <title>Development of a sustainable strategy for remediation of hydrocarbon-contaminated territories based on the waste exchange concept.</title>
        <authorList>
            <person name="Krivoruchko A."/>
        </authorList>
    </citation>
    <scope>NUCLEOTIDE SEQUENCE [LARGE SCALE GENOMIC DNA]</scope>
    <source>
        <strain evidence="2 3">IEGM 60</strain>
    </source>
</reference>
<dbReference type="EMBL" id="JAWLKA010000003">
    <property type="protein sequence ID" value="MDV6280284.1"/>
    <property type="molecule type" value="Genomic_DNA"/>
</dbReference>
<organism evidence="2 3">
    <name type="scientific">Rhodococcus jostii</name>
    <dbReference type="NCBI Taxonomy" id="132919"/>
    <lineage>
        <taxon>Bacteria</taxon>
        <taxon>Bacillati</taxon>
        <taxon>Actinomycetota</taxon>
        <taxon>Actinomycetes</taxon>
        <taxon>Mycobacteriales</taxon>
        <taxon>Nocardiaceae</taxon>
        <taxon>Rhodococcus</taxon>
    </lineage>
</organism>
<keyword evidence="1" id="KW-1133">Transmembrane helix</keyword>
<evidence type="ECO:0000313" key="3">
    <source>
        <dbReference type="Proteomes" id="UP001185737"/>
    </source>
</evidence>
<feature type="transmembrane region" description="Helical" evidence="1">
    <location>
        <begin position="71"/>
        <end position="89"/>
    </location>
</feature>